<dbReference type="InterPro" id="IPR017938">
    <property type="entry name" value="Riboflavin_synthase-like_b-brl"/>
</dbReference>
<evidence type="ECO:0000256" key="3">
    <source>
        <dbReference type="ARBA" id="ARBA00022714"/>
    </source>
</evidence>
<dbReference type="Gene3D" id="3.10.20.30">
    <property type="match status" value="1"/>
</dbReference>
<evidence type="ECO:0000256" key="1">
    <source>
        <dbReference type="ARBA" id="ARBA00001974"/>
    </source>
</evidence>
<proteinExistence type="predicted"/>
<evidence type="ECO:0000256" key="2">
    <source>
        <dbReference type="ARBA" id="ARBA00022630"/>
    </source>
</evidence>
<feature type="domain" description="2Fe-2S ferredoxin-type" evidence="8">
    <location>
        <begin position="285"/>
        <end position="369"/>
    </location>
</feature>
<dbReference type="PRINTS" id="PR00409">
    <property type="entry name" value="PHDIOXRDTASE"/>
</dbReference>
<keyword evidence="7" id="KW-0411">Iron-sulfur</keyword>
<evidence type="ECO:0000256" key="4">
    <source>
        <dbReference type="ARBA" id="ARBA00022723"/>
    </source>
</evidence>
<keyword evidence="5" id="KW-0560">Oxidoreductase</keyword>
<dbReference type="InterPro" id="IPR050415">
    <property type="entry name" value="MRET"/>
</dbReference>
<feature type="domain" description="FAD-binding FR-type" evidence="9">
    <location>
        <begin position="53"/>
        <end position="157"/>
    </location>
</feature>
<keyword evidence="2" id="KW-0285">Flavoprotein</keyword>
<dbReference type="InterPro" id="IPR012675">
    <property type="entry name" value="Beta-grasp_dom_sf"/>
</dbReference>
<dbReference type="Gene3D" id="2.40.30.10">
    <property type="entry name" value="Translation factors"/>
    <property type="match status" value="1"/>
</dbReference>
<dbReference type="PANTHER" id="PTHR47354:SF1">
    <property type="entry name" value="CARNITINE MONOOXYGENASE REDUCTASE SUBUNIT"/>
    <property type="match status" value="1"/>
</dbReference>
<evidence type="ECO:0000259" key="9">
    <source>
        <dbReference type="PROSITE" id="PS51384"/>
    </source>
</evidence>
<dbReference type="EMBL" id="JAAXOP010000002">
    <property type="protein sequence ID" value="NKY49484.1"/>
    <property type="molecule type" value="Genomic_DNA"/>
</dbReference>
<reference evidence="10 11" key="1">
    <citation type="submission" date="2020-04" db="EMBL/GenBank/DDBJ databases">
        <title>MicrobeNet Type strains.</title>
        <authorList>
            <person name="Nicholson A.C."/>
        </authorList>
    </citation>
    <scope>NUCLEOTIDE SEQUENCE [LARGE SCALE GENOMIC DNA]</scope>
    <source>
        <strain evidence="10 11">JCM 12354</strain>
    </source>
</reference>
<dbReference type="CDD" id="cd06185">
    <property type="entry name" value="PDR_like"/>
    <property type="match status" value="1"/>
</dbReference>
<dbReference type="InterPro" id="IPR017927">
    <property type="entry name" value="FAD-bd_FR_type"/>
</dbReference>
<dbReference type="RefSeq" id="WP_067868135.1">
    <property type="nucleotide sequence ID" value="NZ_JAAXOP010000002.1"/>
</dbReference>
<dbReference type="InterPro" id="IPR036010">
    <property type="entry name" value="2Fe-2S_ferredoxin-like_sf"/>
</dbReference>
<organism evidence="10 11">
    <name type="scientific">Nocardia vermiculata</name>
    <dbReference type="NCBI Taxonomy" id="257274"/>
    <lineage>
        <taxon>Bacteria</taxon>
        <taxon>Bacillati</taxon>
        <taxon>Actinomycetota</taxon>
        <taxon>Actinomycetes</taxon>
        <taxon>Mycobacteriales</taxon>
        <taxon>Nocardiaceae</taxon>
        <taxon>Nocardia</taxon>
    </lineage>
</organism>
<dbReference type="PROSITE" id="PS51085">
    <property type="entry name" value="2FE2S_FER_2"/>
    <property type="match status" value="1"/>
</dbReference>
<dbReference type="InterPro" id="IPR001041">
    <property type="entry name" value="2Fe-2S_ferredoxin-type"/>
</dbReference>
<evidence type="ECO:0000313" key="10">
    <source>
        <dbReference type="EMBL" id="NKY49484.1"/>
    </source>
</evidence>
<keyword evidence="4" id="KW-0479">Metal-binding</keyword>
<dbReference type="SUPFAM" id="SSF63380">
    <property type="entry name" value="Riboflavin synthase domain-like"/>
    <property type="match status" value="1"/>
</dbReference>
<dbReference type="AlphaFoldDB" id="A0A846XUR8"/>
<gene>
    <name evidence="10" type="ORF">HGA08_04550</name>
</gene>
<evidence type="ECO:0000256" key="5">
    <source>
        <dbReference type="ARBA" id="ARBA00023002"/>
    </source>
</evidence>
<keyword evidence="3" id="KW-0001">2Fe-2S</keyword>
<dbReference type="Proteomes" id="UP000565711">
    <property type="component" value="Unassembled WGS sequence"/>
</dbReference>
<evidence type="ECO:0000256" key="7">
    <source>
        <dbReference type="ARBA" id="ARBA00023014"/>
    </source>
</evidence>
<dbReference type="PROSITE" id="PS51384">
    <property type="entry name" value="FAD_FR"/>
    <property type="match status" value="1"/>
</dbReference>
<dbReference type="PANTHER" id="PTHR47354">
    <property type="entry name" value="NADH OXIDOREDUCTASE HCR"/>
    <property type="match status" value="1"/>
</dbReference>
<keyword evidence="11" id="KW-1185">Reference proteome</keyword>
<dbReference type="SUPFAM" id="SSF52343">
    <property type="entry name" value="Ferredoxin reductase-like, C-terminal NADP-linked domain"/>
    <property type="match status" value="1"/>
</dbReference>
<comment type="cofactor">
    <cofactor evidence="1">
        <name>FAD</name>
        <dbReference type="ChEBI" id="CHEBI:57692"/>
    </cofactor>
</comment>
<name>A0A846XUR8_9NOCA</name>
<evidence type="ECO:0000256" key="6">
    <source>
        <dbReference type="ARBA" id="ARBA00023004"/>
    </source>
</evidence>
<accession>A0A846XUR8</accession>
<dbReference type="GO" id="GO:0016491">
    <property type="term" value="F:oxidoreductase activity"/>
    <property type="evidence" value="ECO:0007669"/>
    <property type="project" value="UniProtKB-KW"/>
</dbReference>
<dbReference type="Pfam" id="PF00111">
    <property type="entry name" value="Fer2"/>
    <property type="match status" value="1"/>
</dbReference>
<comment type="caution">
    <text evidence="10">The sequence shown here is derived from an EMBL/GenBank/DDBJ whole genome shotgun (WGS) entry which is preliminary data.</text>
</comment>
<protein>
    <submittedName>
        <fullName evidence="10">Oxidoreductase</fullName>
    </submittedName>
</protein>
<sequence>MTTRRPVPVALPPDLYRNSGVDRTTQLISLLAGARIRWSALVNRTNSAGTSDDGRLRLRVIERRVEAHDTDVVSVLLAAPDGAVLPSWRPGAHLDVELPSGRLRQYSLCGDPADRYHYRIAVRRIPTGLGGSIEVHDAVRPGHDLTVRGPRNAFPFVLPGYGSPAARVHFVAGGIGITPILPMVRMADRLGVDWAMVYTGRCRDAMPFLDEIESFGDRVTVRTDDESGTPTAAALLAGVGRDTSVYCCGPVPMTAVIAAAVREMHGVELHSERFSAAPVVAGTPFEVELARTGEVLAIPADRTVLDEVLRVRPDIAYSCRQGFCRTCKVHVLDGPPDHRDTVLTPDERAAGELLICVSRCAGERLVLDL</sequence>
<dbReference type="SUPFAM" id="SSF54292">
    <property type="entry name" value="2Fe-2S ferredoxin-like"/>
    <property type="match status" value="1"/>
</dbReference>
<dbReference type="GO" id="GO:0046872">
    <property type="term" value="F:metal ion binding"/>
    <property type="evidence" value="ECO:0007669"/>
    <property type="project" value="UniProtKB-KW"/>
</dbReference>
<dbReference type="GO" id="GO:0051537">
    <property type="term" value="F:2 iron, 2 sulfur cluster binding"/>
    <property type="evidence" value="ECO:0007669"/>
    <property type="project" value="UniProtKB-KW"/>
</dbReference>
<dbReference type="CDD" id="cd00207">
    <property type="entry name" value="fer2"/>
    <property type="match status" value="1"/>
</dbReference>
<dbReference type="Gene3D" id="3.40.50.80">
    <property type="entry name" value="Nucleotide-binding domain of ferredoxin-NADP reductase (FNR) module"/>
    <property type="match status" value="1"/>
</dbReference>
<dbReference type="InterPro" id="IPR039261">
    <property type="entry name" value="FNR_nucleotide-bd"/>
</dbReference>
<evidence type="ECO:0000259" key="8">
    <source>
        <dbReference type="PROSITE" id="PS51085"/>
    </source>
</evidence>
<keyword evidence="6" id="KW-0408">Iron</keyword>
<evidence type="ECO:0000313" key="11">
    <source>
        <dbReference type="Proteomes" id="UP000565711"/>
    </source>
</evidence>